<organism evidence="1">
    <name type="scientific">Homo sapiens</name>
    <name type="common">Human</name>
    <dbReference type="NCBI Taxonomy" id="9606"/>
    <lineage>
        <taxon>Eukaryota</taxon>
        <taxon>Metazoa</taxon>
        <taxon>Chordata</taxon>
        <taxon>Craniata</taxon>
        <taxon>Vertebrata</taxon>
        <taxon>Euteleostomi</taxon>
        <taxon>Mammalia</taxon>
        <taxon>Eutheria</taxon>
        <taxon>Euarchontoglires</taxon>
        <taxon>Primates</taxon>
        <taxon>Haplorrhini</taxon>
        <taxon>Catarrhini</taxon>
        <taxon>Hominidae</taxon>
        <taxon>Homo</taxon>
    </lineage>
</organism>
<dbReference type="EMBL" id="AK123794">
    <property type="protein sequence ID" value="BAC85693.1"/>
    <property type="molecule type" value="mRNA"/>
</dbReference>
<proteinExistence type="evidence at transcript level"/>
<dbReference type="AlphaFoldDB" id="Q6ZW14"/>
<accession>Q6ZW14</accession>
<sequence>MQLRQGLKYTLVSCSTLRLTRVGKNLALANLWSDWFSALEPCVLLFKMFIKTIRALLNIDPYQEFYFCPCPVSSEACDLCSAFCPLKHVIFVPTPRSYTPSPFAILNKNLLVLRLGPASRSY</sequence>
<reference evidence="1" key="1">
    <citation type="submission" date="2003-07" db="EMBL/GenBank/DDBJ databases">
        <title>NEDO human cDNA sequencing project.</title>
        <authorList>
            <person name="Suzuki O."/>
            <person name="Sasaki N."/>
            <person name="Aotsuka S."/>
            <person name="Shoji T."/>
            <person name="Ichihara T."/>
            <person name="Shiohata N."/>
            <person name="Matsumoto K."/>
            <person name="Hirano M."/>
            <person name="Sano S."/>
            <person name="Nomura R."/>
            <person name="Yoshikawa Y."/>
            <person name="Matsumura Y."/>
            <person name="Moriya S."/>
            <person name="Chiba E."/>
            <person name="Momiyama H."/>
            <person name="Onogawa S."/>
            <person name="Kaeriyama S."/>
            <person name="Satoh N."/>
            <person name="Matsunawa H."/>
            <person name="Takahashi E."/>
            <person name="Kataoka R."/>
            <person name="Kuga N."/>
            <person name="Kuroda A."/>
            <person name="Satoh I."/>
            <person name="Kamata K."/>
            <person name="Takami S."/>
            <person name="Terashima Y."/>
            <person name="Watanabe M."/>
            <person name="Sugiyama T."/>
            <person name="Irie R."/>
            <person name="Otsuki T."/>
            <person name="Sato H."/>
            <person name="Wakamatsu A."/>
            <person name="Ishii S."/>
            <person name="Yamamoto J."/>
            <person name="Isono Y."/>
            <person name="Kawai-Hio Y."/>
            <person name="Saito K."/>
            <person name="Nishikawa T."/>
            <person name="Kimura K."/>
            <person name="Yamashita H."/>
            <person name="Matsuo K."/>
            <person name="Nakamura Y."/>
            <person name="Sekine M."/>
            <person name="Kikuchi H."/>
            <person name="Kanda K."/>
            <person name="Wagatsuma M."/>
            <person name="Murakawa K."/>
            <person name="Kanehori K."/>
            <person name="Takahashi-Fujii A."/>
            <person name="Oshima A."/>
            <person name="Sugiyama A."/>
            <person name="Kawakami B."/>
            <person name="Suzuki Y."/>
            <person name="Sugano S."/>
            <person name="Nagahari K."/>
            <person name="Masuho Y."/>
            <person name="Nagai K."/>
            <person name="Isogai T."/>
        </authorList>
    </citation>
    <scope>NUCLEOTIDE SEQUENCE</scope>
</reference>
<name>Q6ZW14_HUMAN</name>
<evidence type="ECO:0000313" key="1">
    <source>
        <dbReference type="EMBL" id="BAC85693.1"/>
    </source>
</evidence>
<protein>
    <submittedName>
        <fullName evidence="1">cDNA FLJ41800 fis, clone NHNPC2001816</fullName>
    </submittedName>
</protein>